<gene>
    <name evidence="2" type="ORF">DesyoDRAFT_2222</name>
</gene>
<dbReference type="OrthoDB" id="9809147at2"/>
<protein>
    <recommendedName>
        <fullName evidence="1">LUD domain-containing protein</fullName>
    </recommendedName>
</protein>
<dbReference type="PANTHER" id="PTHR36179">
    <property type="entry name" value="LUD_DOM DOMAIN-CONTAINING PROTEIN"/>
    <property type="match status" value="1"/>
</dbReference>
<dbReference type="Proteomes" id="UP000005104">
    <property type="component" value="Chromosome"/>
</dbReference>
<dbReference type="eggNOG" id="COG1139">
    <property type="taxonomic scope" value="Bacteria"/>
</dbReference>
<dbReference type="SUPFAM" id="SSF100950">
    <property type="entry name" value="NagB/RpiA/CoA transferase-like"/>
    <property type="match status" value="1"/>
</dbReference>
<name>H5Y3R3_9FIRM</name>
<dbReference type="InterPro" id="IPR024185">
    <property type="entry name" value="FTHF_cligase-like_sf"/>
</dbReference>
<dbReference type="PIRSF" id="PIRSF020269">
    <property type="entry name" value="DUF1121"/>
    <property type="match status" value="1"/>
</dbReference>
<evidence type="ECO:0000259" key="1">
    <source>
        <dbReference type="Pfam" id="PF02589"/>
    </source>
</evidence>
<dbReference type="EMBL" id="CM001441">
    <property type="protein sequence ID" value="EHQ89307.1"/>
    <property type="molecule type" value="Genomic_DNA"/>
</dbReference>
<accession>H5Y3R3</accession>
<dbReference type="InterPro" id="IPR037171">
    <property type="entry name" value="NagB/RpiA_transferase-like"/>
</dbReference>
<dbReference type="HOGENOM" id="CLU_107893_1_0_9"/>
<dbReference type="PANTHER" id="PTHR36179:SF2">
    <property type="entry name" value="LUD DOMAIN-CONTAINING PROTEIN"/>
    <property type="match status" value="1"/>
</dbReference>
<reference evidence="2 3" key="1">
    <citation type="submission" date="2011-11" db="EMBL/GenBank/DDBJ databases">
        <title>The Noncontiguous Finished genome of Desulfosporosinus youngiae DSM 17734.</title>
        <authorList>
            <consortium name="US DOE Joint Genome Institute (JGI-PGF)"/>
            <person name="Lucas S."/>
            <person name="Han J."/>
            <person name="Lapidus A."/>
            <person name="Cheng J.-F."/>
            <person name="Goodwin L."/>
            <person name="Pitluck S."/>
            <person name="Peters L."/>
            <person name="Ovchinnikova G."/>
            <person name="Lu M."/>
            <person name="Land M.L."/>
            <person name="Hauser L."/>
            <person name="Pester M."/>
            <person name="Spring S."/>
            <person name="Ollivier B."/>
            <person name="Rattei T."/>
            <person name="Klenk H.-P."/>
            <person name="Wagner M."/>
            <person name="Loy A."/>
            <person name="Woyke T.J."/>
        </authorList>
    </citation>
    <scope>NUCLEOTIDE SEQUENCE [LARGE SCALE GENOMIC DNA]</scope>
    <source>
        <strain evidence="2 3">DSM 17734</strain>
    </source>
</reference>
<feature type="domain" description="LUD" evidence="1">
    <location>
        <begin position="15"/>
        <end position="207"/>
    </location>
</feature>
<proteinExistence type="predicted"/>
<evidence type="ECO:0000313" key="2">
    <source>
        <dbReference type="EMBL" id="EHQ89307.1"/>
    </source>
</evidence>
<organism evidence="2 3">
    <name type="scientific">Desulfosporosinus youngiae DSM 17734</name>
    <dbReference type="NCBI Taxonomy" id="768710"/>
    <lineage>
        <taxon>Bacteria</taxon>
        <taxon>Bacillati</taxon>
        <taxon>Bacillota</taxon>
        <taxon>Clostridia</taxon>
        <taxon>Eubacteriales</taxon>
        <taxon>Desulfitobacteriaceae</taxon>
        <taxon>Desulfosporosinus</taxon>
    </lineage>
</organism>
<dbReference type="Pfam" id="PF02589">
    <property type="entry name" value="LUD_dom"/>
    <property type="match status" value="1"/>
</dbReference>
<keyword evidence="3" id="KW-1185">Reference proteome</keyword>
<dbReference type="STRING" id="768710.DesyoDRAFT_2222"/>
<dbReference type="AlphaFoldDB" id="H5Y3R3"/>
<dbReference type="Gene3D" id="3.40.50.10420">
    <property type="entry name" value="NagB/RpiA/CoA transferase-like"/>
    <property type="match status" value="1"/>
</dbReference>
<evidence type="ECO:0000313" key="3">
    <source>
        <dbReference type="Proteomes" id="UP000005104"/>
    </source>
</evidence>
<sequence>MEKTPLEIRNDKLGEKVVKALNRRHFEAYYVRTKQEALEKALELIPEGSVVSWGGSVTIQEVGLLDSVKNGNYSVIDRDTATNPEQRMELMRQALTCDTFLSSINAMSEDGQLVNIDGNGNRVAAMAFGPKSVIVVAGINKVRPTVEEAFSRARNVAAPINAQRIGITTPCAINGSCGDCIAPDCICADLVTTRISRPAGRIKILLVGESLGY</sequence>
<dbReference type="InterPro" id="IPR003741">
    <property type="entry name" value="LUD_dom"/>
</dbReference>
<dbReference type="InterPro" id="IPR009501">
    <property type="entry name" value="UCP020269"/>
</dbReference>
<dbReference type="RefSeq" id="WP_007782897.1">
    <property type="nucleotide sequence ID" value="NZ_CM001441.1"/>
</dbReference>